<evidence type="ECO:0000313" key="2">
    <source>
        <dbReference type="EMBL" id="KFD68486.1"/>
    </source>
</evidence>
<dbReference type="AlphaFoldDB" id="A0A085NG90"/>
<dbReference type="EMBL" id="KL367504">
    <property type="protein sequence ID" value="KFD68486.1"/>
    <property type="molecule type" value="Genomic_DNA"/>
</dbReference>
<gene>
    <name evidence="2" type="ORF">M514_19312</name>
</gene>
<feature type="compositionally biased region" description="Polar residues" evidence="1">
    <location>
        <begin position="7"/>
        <end position="23"/>
    </location>
</feature>
<feature type="region of interest" description="Disordered" evidence="1">
    <location>
        <begin position="1"/>
        <end position="54"/>
    </location>
</feature>
<feature type="region of interest" description="Disordered" evidence="1">
    <location>
        <begin position="74"/>
        <end position="93"/>
    </location>
</feature>
<reference evidence="2" key="1">
    <citation type="journal article" date="2014" name="Nat. Genet.">
        <title>Genome and transcriptome of the porcine whipworm Trichuris suis.</title>
        <authorList>
            <person name="Jex A.R."/>
            <person name="Nejsum P."/>
            <person name="Schwarz E.M."/>
            <person name="Hu L."/>
            <person name="Young N.D."/>
            <person name="Hall R.S."/>
            <person name="Korhonen P.K."/>
            <person name="Liao S."/>
            <person name="Thamsborg S."/>
            <person name="Xia J."/>
            <person name="Xu P."/>
            <person name="Wang S."/>
            <person name="Scheerlinck J.P."/>
            <person name="Hofmann A."/>
            <person name="Sternberg P.W."/>
            <person name="Wang J."/>
            <person name="Gasser R.B."/>
        </authorList>
    </citation>
    <scope>NUCLEOTIDE SEQUENCE [LARGE SCALE GENOMIC DNA]</scope>
    <source>
        <strain evidence="2">DCEP-RM93F</strain>
    </source>
</reference>
<organism evidence="2">
    <name type="scientific">Trichuris suis</name>
    <name type="common">pig whipworm</name>
    <dbReference type="NCBI Taxonomy" id="68888"/>
    <lineage>
        <taxon>Eukaryota</taxon>
        <taxon>Metazoa</taxon>
        <taxon>Ecdysozoa</taxon>
        <taxon>Nematoda</taxon>
        <taxon>Enoplea</taxon>
        <taxon>Dorylaimia</taxon>
        <taxon>Trichinellida</taxon>
        <taxon>Trichuridae</taxon>
        <taxon>Trichuris</taxon>
    </lineage>
</organism>
<sequence>MLASPSIRPTSAWTAAVSSNREPSSLGPPRQSDGGASAQPTEHGGDTTTNVTNTQQQQLAYSLLCRRRVRSVGRSLHRLTDEVDQGSTAHGLS</sequence>
<accession>A0A085NG90</accession>
<evidence type="ECO:0000256" key="1">
    <source>
        <dbReference type="SAM" id="MobiDB-lite"/>
    </source>
</evidence>
<name>A0A085NG90_9BILA</name>
<dbReference type="Proteomes" id="UP000030758">
    <property type="component" value="Unassembled WGS sequence"/>
</dbReference>
<protein>
    <submittedName>
        <fullName evidence="2">Uncharacterized protein</fullName>
    </submittedName>
</protein>
<proteinExistence type="predicted"/>